<protein>
    <submittedName>
        <fullName evidence="1">Unannotated protein</fullName>
    </submittedName>
</protein>
<name>A0A6J6HQ27_9ZZZZ</name>
<dbReference type="EMBL" id="CAEZUQ010000123">
    <property type="protein sequence ID" value="CAB4613525.1"/>
    <property type="molecule type" value="Genomic_DNA"/>
</dbReference>
<gene>
    <name evidence="1" type="ORF">UFOPK1842_00913</name>
</gene>
<accession>A0A6J6HQ27</accession>
<reference evidence="1" key="1">
    <citation type="submission" date="2020-05" db="EMBL/GenBank/DDBJ databases">
        <authorList>
            <person name="Chiriac C."/>
            <person name="Salcher M."/>
            <person name="Ghai R."/>
            <person name="Kavagutti S V."/>
        </authorList>
    </citation>
    <scope>NUCLEOTIDE SEQUENCE</scope>
</reference>
<evidence type="ECO:0000313" key="1">
    <source>
        <dbReference type="EMBL" id="CAB4613525.1"/>
    </source>
</evidence>
<dbReference type="AlphaFoldDB" id="A0A6J6HQ27"/>
<proteinExistence type="predicted"/>
<organism evidence="1">
    <name type="scientific">freshwater metagenome</name>
    <dbReference type="NCBI Taxonomy" id="449393"/>
    <lineage>
        <taxon>unclassified sequences</taxon>
        <taxon>metagenomes</taxon>
        <taxon>ecological metagenomes</taxon>
    </lineage>
</organism>
<sequence length="54" mass="5914">MSAYERTAGPPISKIPLTGFSSDAALDKYQSTSRIAIGWVRFETHFGVVIIGNR</sequence>